<name>A0A5C5Y789_9PLAN</name>
<protein>
    <submittedName>
        <fullName evidence="1">Uncharacterized protein</fullName>
    </submittedName>
</protein>
<evidence type="ECO:0000313" key="2">
    <source>
        <dbReference type="Proteomes" id="UP000317238"/>
    </source>
</evidence>
<dbReference type="Proteomes" id="UP000317238">
    <property type="component" value="Unassembled WGS sequence"/>
</dbReference>
<gene>
    <name evidence="1" type="ORF">Pan14r_38470</name>
</gene>
<accession>A0A5C5Y789</accession>
<proteinExistence type="predicted"/>
<reference evidence="1 2" key="1">
    <citation type="submission" date="2019-02" db="EMBL/GenBank/DDBJ databases">
        <title>Deep-cultivation of Planctomycetes and their phenomic and genomic characterization uncovers novel biology.</title>
        <authorList>
            <person name="Wiegand S."/>
            <person name="Jogler M."/>
            <person name="Boedeker C."/>
            <person name="Pinto D."/>
            <person name="Vollmers J."/>
            <person name="Rivas-Marin E."/>
            <person name="Kohn T."/>
            <person name="Peeters S.H."/>
            <person name="Heuer A."/>
            <person name="Rast P."/>
            <person name="Oberbeckmann S."/>
            <person name="Bunk B."/>
            <person name="Jeske O."/>
            <person name="Meyerdierks A."/>
            <person name="Storesund J.E."/>
            <person name="Kallscheuer N."/>
            <person name="Luecker S."/>
            <person name="Lage O.M."/>
            <person name="Pohl T."/>
            <person name="Merkel B.J."/>
            <person name="Hornburger P."/>
            <person name="Mueller R.-W."/>
            <person name="Bruemmer F."/>
            <person name="Labrenz M."/>
            <person name="Spormann A.M."/>
            <person name="Op Den Camp H."/>
            <person name="Overmann J."/>
            <person name="Amann R."/>
            <person name="Jetten M.S.M."/>
            <person name="Mascher T."/>
            <person name="Medema M.H."/>
            <person name="Devos D.P."/>
            <person name="Kaster A.-K."/>
            <person name="Ovreas L."/>
            <person name="Rohde M."/>
            <person name="Galperin M.Y."/>
            <person name="Jogler C."/>
        </authorList>
    </citation>
    <scope>NUCLEOTIDE SEQUENCE [LARGE SCALE GENOMIC DNA]</scope>
    <source>
        <strain evidence="1 2">Pan14r</strain>
    </source>
</reference>
<comment type="caution">
    <text evidence="1">The sequence shown here is derived from an EMBL/GenBank/DDBJ whole genome shotgun (WGS) entry which is preliminary data.</text>
</comment>
<sequence length="188" mass="20212">MLPTWPDVAGHTLSKRCAPTHYLCRLLAALPKRVATNASTPQSARGVREAESCQRSNRPVVFAGHGEEFLFDRLPVAALVANSQFAEPFIAKVALVPTLCPTQPVEEPVQFRFPFAGTRSVPAALRPGLLGVIPTRASFAIQGEFNQAKYKLKVAGDLLFVQAAGKRPDLDAVSAAGEVRQVQQVVAV</sequence>
<keyword evidence="2" id="KW-1185">Reference proteome</keyword>
<organism evidence="1 2">
    <name type="scientific">Crateriforma conspicua</name>
    <dbReference type="NCBI Taxonomy" id="2527996"/>
    <lineage>
        <taxon>Bacteria</taxon>
        <taxon>Pseudomonadati</taxon>
        <taxon>Planctomycetota</taxon>
        <taxon>Planctomycetia</taxon>
        <taxon>Planctomycetales</taxon>
        <taxon>Planctomycetaceae</taxon>
        <taxon>Crateriforma</taxon>
    </lineage>
</organism>
<evidence type="ECO:0000313" key="1">
    <source>
        <dbReference type="EMBL" id="TWT71537.1"/>
    </source>
</evidence>
<dbReference type="EMBL" id="SJPL01000001">
    <property type="protein sequence ID" value="TWT71537.1"/>
    <property type="molecule type" value="Genomic_DNA"/>
</dbReference>
<dbReference type="AlphaFoldDB" id="A0A5C5Y789"/>